<evidence type="ECO:0000256" key="6">
    <source>
        <dbReference type="ARBA" id="ARBA00022967"/>
    </source>
</evidence>
<evidence type="ECO:0000256" key="1">
    <source>
        <dbReference type="ARBA" id="ARBA00004127"/>
    </source>
</evidence>
<evidence type="ECO:0000256" key="4">
    <source>
        <dbReference type="ARBA" id="ARBA00022692"/>
    </source>
</evidence>
<evidence type="ECO:0000256" key="8">
    <source>
        <dbReference type="ARBA" id="ARBA00023065"/>
    </source>
</evidence>
<evidence type="ECO:0000256" key="2">
    <source>
        <dbReference type="ARBA" id="ARBA00013242"/>
    </source>
</evidence>
<keyword evidence="6" id="KW-1278">Translocase</keyword>
<dbReference type="EC" id="7.1.3.1" evidence="2"/>
<evidence type="ECO:0000313" key="12">
    <source>
        <dbReference type="Proteomes" id="UP001174909"/>
    </source>
</evidence>
<dbReference type="Proteomes" id="UP001174909">
    <property type="component" value="Unassembled WGS sequence"/>
</dbReference>
<reference evidence="11" key="1">
    <citation type="submission" date="2023-03" db="EMBL/GenBank/DDBJ databases">
        <authorList>
            <person name="Steffen K."/>
            <person name="Cardenas P."/>
        </authorList>
    </citation>
    <scope>NUCLEOTIDE SEQUENCE</scope>
</reference>
<accession>A0AA35W974</accession>
<evidence type="ECO:0000256" key="10">
    <source>
        <dbReference type="SAM" id="Phobius"/>
    </source>
</evidence>
<keyword evidence="5" id="KW-0460">Magnesium</keyword>
<dbReference type="GO" id="GO:0012505">
    <property type="term" value="C:endomembrane system"/>
    <property type="evidence" value="ECO:0007669"/>
    <property type="project" value="UniProtKB-SubCell"/>
</dbReference>
<organism evidence="11 12">
    <name type="scientific">Geodia barretti</name>
    <name type="common">Barrett's horny sponge</name>
    <dbReference type="NCBI Taxonomy" id="519541"/>
    <lineage>
        <taxon>Eukaryota</taxon>
        <taxon>Metazoa</taxon>
        <taxon>Porifera</taxon>
        <taxon>Demospongiae</taxon>
        <taxon>Heteroscleromorpha</taxon>
        <taxon>Tetractinellida</taxon>
        <taxon>Astrophorina</taxon>
        <taxon>Geodiidae</taxon>
        <taxon>Geodia</taxon>
    </lineage>
</organism>
<keyword evidence="7 10" id="KW-1133">Transmembrane helix</keyword>
<protein>
    <recommendedName>
        <fullName evidence="2">H(+)-exporting diphosphatase</fullName>
        <ecNumber evidence="2">7.1.3.1</ecNumber>
    </recommendedName>
</protein>
<keyword evidence="8" id="KW-0406">Ion transport</keyword>
<dbReference type="HAMAP" id="MF_01129">
    <property type="entry name" value="PPase_energized_pump"/>
    <property type="match status" value="1"/>
</dbReference>
<evidence type="ECO:0000256" key="9">
    <source>
        <dbReference type="ARBA" id="ARBA00023136"/>
    </source>
</evidence>
<feature type="transmembrane region" description="Helical" evidence="10">
    <location>
        <begin position="228"/>
        <end position="249"/>
    </location>
</feature>
<feature type="transmembrane region" description="Helical" evidence="10">
    <location>
        <begin position="504"/>
        <end position="523"/>
    </location>
</feature>
<feature type="transmembrane region" description="Helical" evidence="10">
    <location>
        <begin position="155"/>
        <end position="172"/>
    </location>
</feature>
<dbReference type="Pfam" id="PF03030">
    <property type="entry name" value="H_PPase"/>
    <property type="match status" value="1"/>
</dbReference>
<dbReference type="EMBL" id="CASHTH010000686">
    <property type="protein sequence ID" value="CAI8006445.1"/>
    <property type="molecule type" value="Genomic_DNA"/>
</dbReference>
<dbReference type="InterPro" id="IPR004131">
    <property type="entry name" value="PPase-energised_H-pump"/>
</dbReference>
<dbReference type="AlphaFoldDB" id="A0AA35W974"/>
<feature type="transmembrane region" description="Helical" evidence="10">
    <location>
        <begin position="662"/>
        <end position="681"/>
    </location>
</feature>
<dbReference type="PANTHER" id="PTHR31998">
    <property type="entry name" value="K(+)-INSENSITIVE PYROPHOSPHATE-ENERGIZED PROTON PUMP"/>
    <property type="match status" value="1"/>
</dbReference>
<feature type="transmembrane region" description="Helical" evidence="10">
    <location>
        <begin position="321"/>
        <end position="339"/>
    </location>
</feature>
<sequence length="690" mass="71524">MMWVTWIGSVAALGFALILALAVLRKEPGNERMKELSRAVQEGAIAYLKQQYKVVTIFFVVLFAILGVISWGLGLLSGFVPFAFITGGFFSALAGFIGMTVATRANARTAWGARESLNAGLRVAFSSGTVMGMTVVGLGLLDISIWWWLEEIPPIMITFGMGASAMALFARLGGGIFTKAADVGADLVGKVEAGIPEDDPRNPASIADNVGDNVGDVAGMGADLYESYVGSIIATMALGAVASLGLDSITALQAIQVPVSIATIGVLCSILGTFVVRAKGDASQAVLLGALRRGTYGSTALIAIGSFLLVILTLGSEFLGIWAAMIVGLIAGNIIGYFTEYYTSDHYKPTQLLSNEALTGPATTIIAGMSLGMLSTLIPVLTVIGATLAAFFLLGLYGIGLSAVGMLSTLGITLATDAYGPVADNAGGIAEMAKMEPHVRERTDALDSLGNTTAATGKGFAIGSAALTALALLAEYGNKIKIVRGADGHVTDVVMNINLLDPKILIGLFLGAMLPFVFSSLSMRAVGRAAGDMVNEVRRQFREKPGILEGTERPDYAGCVAISTQGAQREMVVPSLLAVIAPILTGIIFGPFTVIALLAGALTSGFVLAIMMANAGGAWDNAKKFIEGGAHGGKGSDAHKAAVVGDTVGDPFKDTSGPSINILLKLMSMVSIVFVTTVIALNDLFIRIFS</sequence>
<evidence type="ECO:0000256" key="5">
    <source>
        <dbReference type="ARBA" id="ARBA00022842"/>
    </source>
</evidence>
<feature type="transmembrane region" description="Helical" evidence="10">
    <location>
        <begin position="595"/>
        <end position="615"/>
    </location>
</feature>
<dbReference type="GO" id="GO:0009678">
    <property type="term" value="F:diphosphate hydrolysis-driven proton transmembrane transporter activity"/>
    <property type="evidence" value="ECO:0007669"/>
    <property type="project" value="UniProtKB-EC"/>
</dbReference>
<dbReference type="NCBIfam" id="TIGR01104">
    <property type="entry name" value="V_PPase"/>
    <property type="match status" value="1"/>
</dbReference>
<name>A0AA35W974_GEOBA</name>
<feature type="transmembrane region" description="Helical" evidence="10">
    <location>
        <begin position="79"/>
        <end position="102"/>
    </location>
</feature>
<dbReference type="NCBIfam" id="NF001960">
    <property type="entry name" value="PRK00733.3-5"/>
    <property type="match status" value="1"/>
</dbReference>
<dbReference type="GO" id="GO:0016020">
    <property type="term" value="C:membrane"/>
    <property type="evidence" value="ECO:0007669"/>
    <property type="project" value="InterPro"/>
</dbReference>
<comment type="caution">
    <text evidence="11">The sequence shown here is derived from an EMBL/GenBank/DDBJ whole genome shotgun (WGS) entry which is preliminary data.</text>
</comment>
<proteinExistence type="inferred from homology"/>
<evidence type="ECO:0000256" key="3">
    <source>
        <dbReference type="ARBA" id="ARBA00022448"/>
    </source>
</evidence>
<keyword evidence="12" id="KW-1185">Reference proteome</keyword>
<feature type="transmembrane region" description="Helical" evidence="10">
    <location>
        <begin position="377"/>
        <end position="399"/>
    </location>
</feature>
<feature type="transmembrane region" description="Helical" evidence="10">
    <location>
        <begin position="54"/>
        <end position="73"/>
    </location>
</feature>
<dbReference type="PIRSF" id="PIRSF001265">
    <property type="entry name" value="H+-PPase"/>
    <property type="match status" value="1"/>
</dbReference>
<feature type="transmembrane region" description="Helical" evidence="10">
    <location>
        <begin position="6"/>
        <end position="24"/>
    </location>
</feature>
<feature type="transmembrane region" description="Helical" evidence="10">
    <location>
        <begin position="296"/>
        <end position="315"/>
    </location>
</feature>
<evidence type="ECO:0000313" key="11">
    <source>
        <dbReference type="EMBL" id="CAI8006445.1"/>
    </source>
</evidence>
<feature type="transmembrane region" description="Helical" evidence="10">
    <location>
        <begin position="571"/>
        <end position="589"/>
    </location>
</feature>
<keyword evidence="9 10" id="KW-0472">Membrane</keyword>
<keyword evidence="4 10" id="KW-0812">Transmembrane</keyword>
<feature type="transmembrane region" description="Helical" evidence="10">
    <location>
        <begin position="123"/>
        <end position="149"/>
    </location>
</feature>
<dbReference type="GO" id="GO:0004427">
    <property type="term" value="F:inorganic diphosphate phosphatase activity"/>
    <property type="evidence" value="ECO:0007669"/>
    <property type="project" value="InterPro"/>
</dbReference>
<evidence type="ECO:0000256" key="7">
    <source>
        <dbReference type="ARBA" id="ARBA00022989"/>
    </source>
</evidence>
<comment type="subcellular location">
    <subcellularLocation>
        <location evidence="1">Endomembrane system</location>
        <topology evidence="1">Multi-pass membrane protein</topology>
    </subcellularLocation>
</comment>
<gene>
    <name evidence="11" type="ORF">GBAR_LOCUS4722</name>
</gene>
<feature type="transmembrane region" description="Helical" evidence="10">
    <location>
        <begin position="255"/>
        <end position="276"/>
    </location>
</feature>
<keyword evidence="3" id="KW-0813">Transport</keyword>